<proteinExistence type="predicted"/>
<evidence type="ECO:0000313" key="3">
    <source>
        <dbReference type="Proteomes" id="UP000308267"/>
    </source>
</evidence>
<evidence type="ECO:0000256" key="1">
    <source>
        <dbReference type="SAM" id="MobiDB-lite"/>
    </source>
</evidence>
<reference evidence="2 3" key="1">
    <citation type="journal article" date="2019" name="BMC Genomics">
        <title>New insights from Opisthorchis felineus genome: update on genomics of the epidemiologically important liver flukes.</title>
        <authorList>
            <person name="Ershov N.I."/>
            <person name="Mordvinov V.A."/>
            <person name="Prokhortchouk E.B."/>
            <person name="Pakharukova M.Y."/>
            <person name="Gunbin K.V."/>
            <person name="Ustyantsev K."/>
            <person name="Genaev M.A."/>
            <person name="Blinov A.G."/>
            <person name="Mazur A."/>
            <person name="Boulygina E."/>
            <person name="Tsygankova S."/>
            <person name="Khrameeva E."/>
            <person name="Chekanov N."/>
            <person name="Fan G."/>
            <person name="Xiao A."/>
            <person name="Zhang H."/>
            <person name="Xu X."/>
            <person name="Yang H."/>
            <person name="Solovyev V."/>
            <person name="Lee S.M."/>
            <person name="Liu X."/>
            <person name="Afonnikov D.A."/>
            <person name="Skryabin K.G."/>
        </authorList>
    </citation>
    <scope>NUCLEOTIDE SEQUENCE [LARGE SCALE GENOMIC DNA]</scope>
    <source>
        <strain evidence="2">AK-0245</strain>
        <tissue evidence="2">Whole organism</tissue>
    </source>
</reference>
<name>A0A4S2LG79_OPIFE</name>
<evidence type="ECO:0000313" key="2">
    <source>
        <dbReference type="EMBL" id="TGZ61756.1"/>
    </source>
</evidence>
<sequence>MSQEKHISQLFKDRDEISAYLKCLNLTDECLSSQELRFVPSHYGIDRLPPLVTRPERRKKTLIPSKLLMDSRPTEPSKLDPVPRAIESFKKVTSRTYVVYLTAAEMLEDSRRRESEGFSDLRTRTHTGRPHATEARKRIFRCPLELVDFQPLLAPFVPEFVRLLVNYIEAYCMAVSWDAVFEPLTQYLQEAQNGLVQLLQVINDPDVVHKLVMKMDHPVRIVVLRSFLNELGEKPIHFQRKHVRQLTKNPLFDLFLRPHEACREVVKHVALASSRGHVDMGAFLMIHLLHAWEAAPNALIGKEKLSSIYGRLMITFAEYPELRGPEYSRSRPIESVLFEVLLETCDCCFWNHLTILKMRVAFQLPRLPEHTEPEPGLNHTSENVVSVHTPDTPYTSLSRDDQFLEADNIKSTKSVGRTLDSTSGSTESISTPADTQSLHSTYLSDGTIGKQNLKPQSKEQWHEILSYISQPVPLGLSLAEVDTRYSWSKVCSPLYSKNISDQFCRGTGRILRDIFRCHADHMMHKMTKAVRPFCDWYEARSGPFMPPLRRTTNLSKRMRQNRLASQTPLELQKR</sequence>
<protein>
    <submittedName>
        <fullName evidence="2">Uncharacterized protein</fullName>
    </submittedName>
</protein>
<dbReference type="EMBL" id="SJOL01007812">
    <property type="protein sequence ID" value="TGZ61756.1"/>
    <property type="molecule type" value="Genomic_DNA"/>
</dbReference>
<comment type="caution">
    <text evidence="2">The sequence shown here is derived from an EMBL/GenBank/DDBJ whole genome shotgun (WGS) entry which is preliminary data.</text>
</comment>
<gene>
    <name evidence="2" type="ORF">CRM22_007822</name>
</gene>
<organism evidence="2 3">
    <name type="scientific">Opisthorchis felineus</name>
    <dbReference type="NCBI Taxonomy" id="147828"/>
    <lineage>
        <taxon>Eukaryota</taxon>
        <taxon>Metazoa</taxon>
        <taxon>Spiralia</taxon>
        <taxon>Lophotrochozoa</taxon>
        <taxon>Platyhelminthes</taxon>
        <taxon>Trematoda</taxon>
        <taxon>Digenea</taxon>
        <taxon>Opisthorchiida</taxon>
        <taxon>Opisthorchiata</taxon>
        <taxon>Opisthorchiidae</taxon>
        <taxon>Opisthorchis</taxon>
    </lineage>
</organism>
<feature type="region of interest" description="Disordered" evidence="1">
    <location>
        <begin position="415"/>
        <end position="434"/>
    </location>
</feature>
<dbReference type="AlphaFoldDB" id="A0A4S2LG79"/>
<dbReference type="OrthoDB" id="6247869at2759"/>
<accession>A0A4S2LG79</accession>
<dbReference type="Proteomes" id="UP000308267">
    <property type="component" value="Unassembled WGS sequence"/>
</dbReference>
<keyword evidence="3" id="KW-1185">Reference proteome</keyword>